<dbReference type="Proteomes" id="UP000017819">
    <property type="component" value="Unassembled WGS sequence"/>
</dbReference>
<feature type="transmembrane region" description="Helical" evidence="1">
    <location>
        <begin position="49"/>
        <end position="72"/>
    </location>
</feature>
<name>V4RA92_9HYPH</name>
<protein>
    <submittedName>
        <fullName evidence="2">Benzoate membrane transport protein</fullName>
    </submittedName>
</protein>
<reference evidence="2 3" key="1">
    <citation type="journal article" date="2014" name="Genome Announc.">
        <title>Draft Genome Sequence of Lutibaculum baratangense Strain AMV1T, Isolated from a Mud Volcano in Andamans, India.</title>
        <authorList>
            <person name="Singh A."/>
            <person name="Sreenivas A."/>
            <person name="Sathyanarayana Reddy G."/>
            <person name="Pinnaka A.K."/>
            <person name="Shivaji S."/>
        </authorList>
    </citation>
    <scope>NUCLEOTIDE SEQUENCE [LARGE SCALE GENOMIC DNA]</scope>
    <source>
        <strain evidence="2 3">AMV1</strain>
    </source>
</reference>
<dbReference type="STRING" id="631454.N177_3164"/>
<dbReference type="PANTHER" id="PTHR31970">
    <property type="match status" value="1"/>
</dbReference>
<sequence length="391" mass="39972">MAFGRSRTDATERHRRRSLPGDLGGAFGDLGTLLPYALGAATIGGLSAVGVFGGFAVFLIATGLFYGIPIAVQPMKAVGAVVMTGGLSPAEVLTAGVAIGGTMLVLGASGLAVRLARLVPQSVTTGLQLGLGLAMISIGLTLMAGMPWLAAASVAFLMAALRWPRVPSAAVLVVGAVTWGILFPQGEATTTASQVWGMPPLPSPAEIWSAMTLAVLPQLALTLTNAVILTAALSRDLFGVRAHRANERNLSLTTGIFNLLLAPFGALPMCHGAGGLQAQWRFGARSGLAPVALGVGILVLLVVFGAQIVTAVAAMPMAVLGALLAFAGADLATSKRLFDARPRCWPTIAVAAALTLFLDAAWGLAGGILTEKLTDTLVRLRRDRAAGRTGL</sequence>
<comment type="caution">
    <text evidence="2">The sequence shown here is derived from an EMBL/GenBank/DDBJ whole genome shotgun (WGS) entry which is preliminary data.</text>
</comment>
<proteinExistence type="predicted"/>
<feature type="transmembrane region" description="Helical" evidence="1">
    <location>
        <begin position="169"/>
        <end position="187"/>
    </location>
</feature>
<dbReference type="eggNOG" id="COG0659">
    <property type="taxonomic scope" value="Bacteria"/>
</dbReference>
<dbReference type="AlphaFoldDB" id="V4RA92"/>
<feature type="transmembrane region" description="Helical" evidence="1">
    <location>
        <begin position="207"/>
        <end position="234"/>
    </location>
</feature>
<evidence type="ECO:0000256" key="1">
    <source>
        <dbReference type="SAM" id="Phobius"/>
    </source>
</evidence>
<dbReference type="PANTHER" id="PTHR31970:SF9">
    <property type="entry name" value="MOLYBDATE TRANSPORTER 2"/>
    <property type="match status" value="1"/>
</dbReference>
<dbReference type="Pfam" id="PF16983">
    <property type="entry name" value="MFS_MOT1"/>
    <property type="match status" value="2"/>
</dbReference>
<keyword evidence="3" id="KW-1185">Reference proteome</keyword>
<feature type="transmembrane region" description="Helical" evidence="1">
    <location>
        <begin position="344"/>
        <end position="365"/>
    </location>
</feature>
<dbReference type="GO" id="GO:0015098">
    <property type="term" value="F:molybdate ion transmembrane transporter activity"/>
    <property type="evidence" value="ECO:0007669"/>
    <property type="project" value="InterPro"/>
</dbReference>
<evidence type="ECO:0000313" key="3">
    <source>
        <dbReference type="Proteomes" id="UP000017819"/>
    </source>
</evidence>
<dbReference type="OrthoDB" id="7361398at2"/>
<dbReference type="EMBL" id="AWXZ01000039">
    <property type="protein sequence ID" value="ESR23096.1"/>
    <property type="molecule type" value="Genomic_DNA"/>
</dbReference>
<feature type="transmembrane region" description="Helical" evidence="1">
    <location>
        <begin position="133"/>
        <end position="157"/>
    </location>
</feature>
<organism evidence="2 3">
    <name type="scientific">Lutibaculum baratangense AMV1</name>
    <dbReference type="NCBI Taxonomy" id="631454"/>
    <lineage>
        <taxon>Bacteria</taxon>
        <taxon>Pseudomonadati</taxon>
        <taxon>Pseudomonadota</taxon>
        <taxon>Alphaproteobacteria</taxon>
        <taxon>Hyphomicrobiales</taxon>
        <taxon>Tepidamorphaceae</taxon>
        <taxon>Lutibaculum</taxon>
    </lineage>
</organism>
<accession>V4RA92</accession>
<keyword evidence="1" id="KW-0812">Transmembrane</keyword>
<keyword evidence="1" id="KW-0472">Membrane</keyword>
<feature type="transmembrane region" description="Helical" evidence="1">
    <location>
        <begin position="312"/>
        <end position="332"/>
    </location>
</feature>
<dbReference type="PATRIC" id="fig|631454.5.peg.3124"/>
<gene>
    <name evidence="2" type="ORF">N177_3164</name>
</gene>
<dbReference type="RefSeq" id="WP_023433283.1">
    <property type="nucleotide sequence ID" value="NZ_AWXZ01000039.1"/>
</dbReference>
<keyword evidence="1" id="KW-1133">Transmembrane helix</keyword>
<evidence type="ECO:0000313" key="2">
    <source>
        <dbReference type="EMBL" id="ESR23096.1"/>
    </source>
</evidence>
<feature type="transmembrane region" description="Helical" evidence="1">
    <location>
        <begin position="92"/>
        <end position="113"/>
    </location>
</feature>
<dbReference type="InterPro" id="IPR031563">
    <property type="entry name" value="MOT1/MOT2"/>
</dbReference>
<feature type="transmembrane region" description="Helical" evidence="1">
    <location>
        <begin position="287"/>
        <end position="306"/>
    </location>
</feature>
<feature type="transmembrane region" description="Helical" evidence="1">
    <location>
        <begin position="21"/>
        <end position="43"/>
    </location>
</feature>